<comment type="subcellular location">
    <subcellularLocation>
        <location evidence="4">Golgi apparatus</location>
        <location evidence="4">trans-Golgi network</location>
    </subcellularLocation>
</comment>
<dbReference type="GO" id="GO:0032456">
    <property type="term" value="P:endocytic recycling"/>
    <property type="evidence" value="ECO:0007669"/>
    <property type="project" value="TreeGrafter"/>
</dbReference>
<dbReference type="Proteomes" id="UP000478052">
    <property type="component" value="Unassembled WGS sequence"/>
</dbReference>
<organism evidence="6 7">
    <name type="scientific">Aphis craccivora</name>
    <name type="common">Cowpea aphid</name>
    <dbReference type="NCBI Taxonomy" id="307492"/>
    <lineage>
        <taxon>Eukaryota</taxon>
        <taxon>Metazoa</taxon>
        <taxon>Ecdysozoa</taxon>
        <taxon>Arthropoda</taxon>
        <taxon>Hexapoda</taxon>
        <taxon>Insecta</taxon>
        <taxon>Pterygota</taxon>
        <taxon>Neoptera</taxon>
        <taxon>Paraneoptera</taxon>
        <taxon>Hemiptera</taxon>
        <taxon>Sternorrhyncha</taxon>
        <taxon>Aphidomorpha</taxon>
        <taxon>Aphidoidea</taxon>
        <taxon>Aphididae</taxon>
        <taxon>Aphidini</taxon>
        <taxon>Aphis</taxon>
        <taxon>Aphis</taxon>
    </lineage>
</organism>
<name>A0A6G0YWL7_APHCR</name>
<dbReference type="OrthoDB" id="203678at2759"/>
<dbReference type="InterPro" id="IPR016159">
    <property type="entry name" value="Cullin_repeat-like_dom_sf"/>
</dbReference>
<accession>A0A6G0YWL7</accession>
<keyword evidence="4" id="KW-0445">Lipid transport</keyword>
<dbReference type="PANTHER" id="PTHR15954:SF4">
    <property type="entry name" value="VACUOLAR PROTEIN SORTING-ASSOCIATED PROTEIN 51 HOMOLOG"/>
    <property type="match status" value="1"/>
</dbReference>
<comment type="subunit">
    <text evidence="4">Component of the Golgi-associated retrograde protein (GARP) complex.</text>
</comment>
<feature type="coiled-coil region" evidence="5">
    <location>
        <begin position="70"/>
        <end position="97"/>
    </location>
</feature>
<proteinExistence type="inferred from homology"/>
<evidence type="ECO:0000313" key="6">
    <source>
        <dbReference type="EMBL" id="KAF0762448.1"/>
    </source>
</evidence>
<keyword evidence="4" id="KW-0813">Transport</keyword>
<keyword evidence="4" id="KW-0653">Protein transport</keyword>
<comment type="caution">
    <text evidence="6">The sequence shown here is derived from an EMBL/GenBank/DDBJ whole genome shotgun (WGS) entry which is preliminary data.</text>
</comment>
<dbReference type="GO" id="GO:0042147">
    <property type="term" value="P:retrograde transport, endosome to Golgi"/>
    <property type="evidence" value="ECO:0007669"/>
    <property type="project" value="UniProtKB-UniRule"/>
</dbReference>
<dbReference type="GO" id="GO:0016020">
    <property type="term" value="C:membrane"/>
    <property type="evidence" value="ECO:0007669"/>
    <property type="project" value="TreeGrafter"/>
</dbReference>
<dbReference type="GO" id="GO:1990745">
    <property type="term" value="C:EARP complex"/>
    <property type="evidence" value="ECO:0007669"/>
    <property type="project" value="TreeGrafter"/>
</dbReference>
<dbReference type="GO" id="GO:0015031">
    <property type="term" value="P:protein transport"/>
    <property type="evidence" value="ECO:0007669"/>
    <property type="project" value="UniProtKB-UniRule"/>
</dbReference>
<dbReference type="EMBL" id="VUJU01002145">
    <property type="protein sequence ID" value="KAF0762448.1"/>
    <property type="molecule type" value="Genomic_DNA"/>
</dbReference>
<dbReference type="InterPro" id="IPR014812">
    <property type="entry name" value="Vps51"/>
</dbReference>
<evidence type="ECO:0000256" key="2">
    <source>
        <dbReference type="ARBA" id="ARBA00016122"/>
    </source>
</evidence>
<dbReference type="PANTHER" id="PTHR15954">
    <property type="entry name" value="VACUOLAR PROTEIN SORTING-ASSOCIATED PROTEIN 51 HOMOLOG"/>
    <property type="match status" value="1"/>
</dbReference>
<keyword evidence="3 5" id="KW-0175">Coiled coil</keyword>
<evidence type="ECO:0000256" key="4">
    <source>
        <dbReference type="RuleBase" id="RU368010"/>
    </source>
</evidence>
<feature type="coiled-coil region" evidence="5">
    <location>
        <begin position="236"/>
        <end position="263"/>
    </location>
</feature>
<evidence type="ECO:0000313" key="7">
    <source>
        <dbReference type="Proteomes" id="UP000478052"/>
    </source>
</evidence>
<dbReference type="GO" id="GO:0048193">
    <property type="term" value="P:Golgi vesicle transport"/>
    <property type="evidence" value="ECO:0007669"/>
    <property type="project" value="TreeGrafter"/>
</dbReference>
<protein>
    <recommendedName>
        <fullName evidence="2 4">Vacuolar protein sorting-associated protein 51 homolog</fullName>
    </recommendedName>
</protein>
<sequence>MDIKPGSPYDINGACFNAEMYVKKVLKESNLKQVIDHEREIHQDIQSLHSDMQTLVYENYNKFILATDTIGKMKNDFKSLEEDMEMLLSKMDEITHTSEIITSNLHASDNILRKLLYANRDEISKLSETHTLLKRLQFVYTLPTTLNKLLTKRDYEQVVQEYLHAQRVLTQYGNQESLKGILNDCNNIVNELMKILYSHLRDKDITGKELTKSVNLLLQLDEPVLSLCKEFLLHSKNRLFESLNVLELQVENLNQDMIEFIDLGSDTFFSQLCMVIASFNDMFIENLSKNDENEEIEISINQLNMFVEENMIRYLEIVQCYIDKNTSDTAILVRALDRFYRKIQAIGKLFSYKDFTLNALEIISSAARRQTKLHLAMLKAHFHDKLATVRQSLVSLQKLNDNGFATESLASLTSDVIEKVKGILQDISAFLEPEVSFSTNHALRKSISVDNVREGLVVGFLHYLSSAARSYTICVPCPPAFLFLIMTKMCLEYQMSGIGHLLQLVDETYEINKYFEIKNKNSSQLSSEVELASDMHSAAQDLVNYYVRVEGLSISQMLKKSVETRDWLHSLEPRTVRAVMKRVVEEITSVDSQVGELFEEGMRTDRSSDSSRRTQMSRHIRAWSSGGTATNTQTFSAINRLFSERIDIFSPVQFSRVSITTGIIKISLKTLLECVRLRTFNRYGLQQVQVDIHYLQLYLWRFVSDEKSFKLNIISLVHLLLDEILSSSVHRCLNPVLMEPSVVEIICERG</sequence>
<reference evidence="6 7" key="1">
    <citation type="submission" date="2019-08" db="EMBL/GenBank/DDBJ databases">
        <title>Whole genome of Aphis craccivora.</title>
        <authorList>
            <person name="Voronova N.V."/>
            <person name="Shulinski R.S."/>
            <person name="Bandarenka Y.V."/>
            <person name="Zhorov D.G."/>
            <person name="Warner D."/>
        </authorList>
    </citation>
    <scope>NUCLEOTIDE SEQUENCE [LARGE SCALE GENOMIC DNA]</scope>
    <source>
        <strain evidence="6">180601</strain>
        <tissue evidence="6">Whole Body</tissue>
    </source>
</reference>
<dbReference type="SUPFAM" id="SSF74788">
    <property type="entry name" value="Cullin repeat-like"/>
    <property type="match status" value="1"/>
</dbReference>
<dbReference type="GO" id="GO:0007041">
    <property type="term" value="P:lysosomal transport"/>
    <property type="evidence" value="ECO:0007669"/>
    <property type="project" value="TreeGrafter"/>
</dbReference>
<comment type="similarity">
    <text evidence="1 4">Belongs to the VPS51 family.</text>
</comment>
<comment type="function">
    <text evidence="4">Acts as component of the GARP complex that is involved in retrograde transport from early and late endosomes to the trans-Golgi network (TGN).</text>
</comment>
<dbReference type="GO" id="GO:0006869">
    <property type="term" value="P:lipid transport"/>
    <property type="evidence" value="ECO:0007669"/>
    <property type="project" value="UniProtKB-UniRule"/>
</dbReference>
<keyword evidence="7" id="KW-1185">Reference proteome</keyword>
<gene>
    <name evidence="6" type="ORF">FWK35_00010016</name>
</gene>
<keyword evidence="4" id="KW-0333">Golgi apparatus</keyword>
<dbReference type="AlphaFoldDB" id="A0A6G0YWL7"/>
<dbReference type="GO" id="GO:0000938">
    <property type="term" value="C:GARP complex"/>
    <property type="evidence" value="ECO:0007669"/>
    <property type="project" value="UniProtKB-UniRule"/>
</dbReference>
<dbReference type="GO" id="GO:0007030">
    <property type="term" value="P:Golgi organization"/>
    <property type="evidence" value="ECO:0007669"/>
    <property type="project" value="UniProtKB-UniRule"/>
</dbReference>
<dbReference type="GO" id="GO:0005829">
    <property type="term" value="C:cytosol"/>
    <property type="evidence" value="ECO:0007669"/>
    <property type="project" value="GOC"/>
</dbReference>
<evidence type="ECO:0000256" key="5">
    <source>
        <dbReference type="SAM" id="Coils"/>
    </source>
</evidence>
<evidence type="ECO:0000256" key="1">
    <source>
        <dbReference type="ARBA" id="ARBA00006080"/>
    </source>
</evidence>
<evidence type="ECO:0000256" key="3">
    <source>
        <dbReference type="ARBA" id="ARBA00023054"/>
    </source>
</evidence>
<dbReference type="Pfam" id="PF08700">
    <property type="entry name" value="VPS51_Exo84_N"/>
    <property type="match status" value="1"/>
</dbReference>